<name>A0A9E7FDA8_9LILI</name>
<evidence type="ECO:0000313" key="1">
    <source>
        <dbReference type="EMBL" id="URD92226.1"/>
    </source>
</evidence>
<dbReference type="EMBL" id="CP097505">
    <property type="protein sequence ID" value="URD92226.1"/>
    <property type="molecule type" value="Genomic_DNA"/>
</dbReference>
<protein>
    <submittedName>
        <fullName evidence="1">Uncharacterized protein</fullName>
    </submittedName>
</protein>
<accession>A0A9E7FDA8</accession>
<organism evidence="1 2">
    <name type="scientific">Musa troglodytarum</name>
    <name type="common">fe'i banana</name>
    <dbReference type="NCBI Taxonomy" id="320322"/>
    <lineage>
        <taxon>Eukaryota</taxon>
        <taxon>Viridiplantae</taxon>
        <taxon>Streptophyta</taxon>
        <taxon>Embryophyta</taxon>
        <taxon>Tracheophyta</taxon>
        <taxon>Spermatophyta</taxon>
        <taxon>Magnoliopsida</taxon>
        <taxon>Liliopsida</taxon>
        <taxon>Zingiberales</taxon>
        <taxon>Musaceae</taxon>
        <taxon>Musa</taxon>
    </lineage>
</organism>
<proteinExistence type="predicted"/>
<gene>
    <name evidence="1" type="ORF">MUK42_33224</name>
</gene>
<reference evidence="1" key="1">
    <citation type="submission" date="2022-05" db="EMBL/GenBank/DDBJ databases">
        <title>The Musa troglodytarum L. genome provides insights into the mechanism of non-climacteric behaviour and enrichment of carotenoids.</title>
        <authorList>
            <person name="Wang J."/>
        </authorList>
    </citation>
    <scope>NUCLEOTIDE SEQUENCE</scope>
    <source>
        <tissue evidence="1">Leaf</tissue>
    </source>
</reference>
<keyword evidence="2" id="KW-1185">Reference proteome</keyword>
<dbReference type="Proteomes" id="UP001055439">
    <property type="component" value="Chromosome 3"/>
</dbReference>
<dbReference type="AlphaFoldDB" id="A0A9E7FDA8"/>
<evidence type="ECO:0000313" key="2">
    <source>
        <dbReference type="Proteomes" id="UP001055439"/>
    </source>
</evidence>
<sequence length="220" mass="25014">MADGKHISGFILGGFIIEAPKIRMSTAYHFVELNELETIELSSAACNDFPIRQRAVKNSNAWDSDDEWWVDDYISWLRWLFRAHPSEHGRQRTAAPAACTDHVLETRHEHPTDDRPHHHGPPRAPCRPLLSPAAHSWAHSASNQNWHCTVLIASHAAFIRVYNARENGGVPGEIGIAFCGIKQPITVFERCGFEQPVSHRRHTCPWPPPLQMHPMVQQYE</sequence>